<dbReference type="NCBIfam" id="TIGR01930">
    <property type="entry name" value="AcCoA-C-Actrans"/>
    <property type="match status" value="1"/>
</dbReference>
<evidence type="ECO:0000256" key="2">
    <source>
        <dbReference type="ARBA" id="ARBA00022679"/>
    </source>
</evidence>
<evidence type="ECO:0000256" key="5">
    <source>
        <dbReference type="RuleBase" id="RU003557"/>
    </source>
</evidence>
<feature type="active site" description="Proton acceptor" evidence="4">
    <location>
        <position position="390"/>
    </location>
</feature>
<dbReference type="CDD" id="cd00751">
    <property type="entry name" value="thiolase"/>
    <property type="match status" value="1"/>
</dbReference>
<accession>A0A918WZ17</accession>
<dbReference type="PANTHER" id="PTHR43365">
    <property type="entry name" value="BLR7806 PROTEIN"/>
    <property type="match status" value="1"/>
</dbReference>
<reference evidence="8" key="1">
    <citation type="journal article" date="2014" name="Int. J. Syst. Evol. Microbiol.">
        <title>Complete genome sequence of Corynebacterium casei LMG S-19264T (=DSM 44701T), isolated from a smear-ripened cheese.</title>
        <authorList>
            <consortium name="US DOE Joint Genome Institute (JGI-PGF)"/>
            <person name="Walter F."/>
            <person name="Albersmeier A."/>
            <person name="Kalinowski J."/>
            <person name="Ruckert C."/>
        </authorList>
    </citation>
    <scope>NUCLEOTIDE SEQUENCE</scope>
    <source>
        <strain evidence="8">JCM 4637</strain>
    </source>
</reference>
<sequence length="404" mass="42186">MSTEAYVYDAIRTPRGRGKANGALHGTKPIDLVVGLIHEITARFPDLDPAAIDDIVLGVVGPVGDQGSDIARTAAISAGLPDTVAGVQENRFCASGLEAVNLAAMKVRSGWEDLVLAGGVESMSRVPMGSDGGAWFNDPITNFENGFVPQGIGADLIATIEGYSRRDVDEYAALSQERAAAAWKDGRFKRSVVPVRDRNGLLVLDHDEHMRPGTTADSLAALKPSFAAIGDMGGFDAVALQKYHWVESIDHVHHAGNSSGIVDGAALVAIGTKEVGERYGLTPRARIVSAAVSGSEPTIMLTGPAPATRKALAKAGLTIDDIDLVEINEAFAGVVLRFAKDMGLSLDKINVNGGAIAMGHPLGATGAMILGTLVDELERQDKRYGLATLCVGGGMGVATVIERV</sequence>
<dbReference type="InterPro" id="IPR020613">
    <property type="entry name" value="Thiolase_CS"/>
</dbReference>
<comment type="caution">
    <text evidence="8">The sequence shown here is derived from an EMBL/GenBank/DDBJ whole genome shotgun (WGS) entry which is preliminary data.</text>
</comment>
<feature type="active site" description="Proton acceptor" evidence="4">
    <location>
        <position position="360"/>
    </location>
</feature>
<dbReference type="RefSeq" id="WP_189824534.1">
    <property type="nucleotide sequence ID" value="NZ_BMVC01000007.1"/>
</dbReference>
<protein>
    <submittedName>
        <fullName evidence="8">Acetyl-CoA acetyltransferase</fullName>
    </submittedName>
</protein>
<organism evidence="8 9">
    <name type="scientific">Streptomyces finlayi</name>
    <dbReference type="NCBI Taxonomy" id="67296"/>
    <lineage>
        <taxon>Bacteria</taxon>
        <taxon>Bacillati</taxon>
        <taxon>Actinomycetota</taxon>
        <taxon>Actinomycetes</taxon>
        <taxon>Kitasatosporales</taxon>
        <taxon>Streptomycetaceae</taxon>
        <taxon>Streptomyces</taxon>
    </lineage>
</organism>
<dbReference type="Proteomes" id="UP000638353">
    <property type="component" value="Unassembled WGS sequence"/>
</dbReference>
<evidence type="ECO:0000313" key="8">
    <source>
        <dbReference type="EMBL" id="GHC97183.1"/>
    </source>
</evidence>
<dbReference type="AlphaFoldDB" id="A0A918WZ17"/>
<evidence type="ECO:0000256" key="1">
    <source>
        <dbReference type="ARBA" id="ARBA00010982"/>
    </source>
</evidence>
<evidence type="ECO:0000259" key="6">
    <source>
        <dbReference type="Pfam" id="PF00108"/>
    </source>
</evidence>
<dbReference type="PROSITE" id="PS00099">
    <property type="entry name" value="THIOLASE_3"/>
    <property type="match status" value="1"/>
</dbReference>
<dbReference type="PROSITE" id="PS00737">
    <property type="entry name" value="THIOLASE_2"/>
    <property type="match status" value="1"/>
</dbReference>
<evidence type="ECO:0000256" key="4">
    <source>
        <dbReference type="PIRSR" id="PIRSR000429-1"/>
    </source>
</evidence>
<dbReference type="InterPro" id="IPR020617">
    <property type="entry name" value="Thiolase_C"/>
</dbReference>
<dbReference type="Gene3D" id="3.40.47.10">
    <property type="match status" value="2"/>
</dbReference>
<dbReference type="NCBIfam" id="NF006090">
    <property type="entry name" value="PRK08242.1"/>
    <property type="match status" value="1"/>
</dbReference>
<gene>
    <name evidence="8" type="ORF">GCM10010334_38240</name>
</gene>
<keyword evidence="3 5" id="KW-0012">Acyltransferase</keyword>
<dbReference type="InterPro" id="IPR020610">
    <property type="entry name" value="Thiolase_AS"/>
</dbReference>
<dbReference type="InterPro" id="IPR002155">
    <property type="entry name" value="Thiolase"/>
</dbReference>
<dbReference type="Pfam" id="PF00108">
    <property type="entry name" value="Thiolase_N"/>
    <property type="match status" value="1"/>
</dbReference>
<feature type="active site" description="Acyl-thioester intermediate" evidence="4">
    <location>
        <position position="93"/>
    </location>
</feature>
<dbReference type="GO" id="GO:0016747">
    <property type="term" value="F:acyltransferase activity, transferring groups other than amino-acyl groups"/>
    <property type="evidence" value="ECO:0007669"/>
    <property type="project" value="InterPro"/>
</dbReference>
<dbReference type="EMBL" id="BMVC01000007">
    <property type="protein sequence ID" value="GHC97183.1"/>
    <property type="molecule type" value="Genomic_DNA"/>
</dbReference>
<evidence type="ECO:0000256" key="3">
    <source>
        <dbReference type="ARBA" id="ARBA00023315"/>
    </source>
</evidence>
<evidence type="ECO:0000313" key="9">
    <source>
        <dbReference type="Proteomes" id="UP000638353"/>
    </source>
</evidence>
<keyword evidence="2 5" id="KW-0808">Transferase</keyword>
<dbReference type="PANTHER" id="PTHR43365:SF1">
    <property type="entry name" value="ACETYL-COA C-ACYLTRANSFERASE"/>
    <property type="match status" value="1"/>
</dbReference>
<reference evidence="8" key="2">
    <citation type="submission" date="2020-09" db="EMBL/GenBank/DDBJ databases">
        <authorList>
            <person name="Sun Q."/>
            <person name="Ohkuma M."/>
        </authorList>
    </citation>
    <scope>NUCLEOTIDE SEQUENCE</scope>
    <source>
        <strain evidence="8">JCM 4637</strain>
    </source>
</reference>
<evidence type="ECO:0000259" key="7">
    <source>
        <dbReference type="Pfam" id="PF02803"/>
    </source>
</evidence>
<proteinExistence type="inferred from homology"/>
<name>A0A918WZ17_9ACTN</name>
<dbReference type="Pfam" id="PF02803">
    <property type="entry name" value="Thiolase_C"/>
    <property type="match status" value="1"/>
</dbReference>
<dbReference type="SUPFAM" id="SSF53901">
    <property type="entry name" value="Thiolase-like"/>
    <property type="match status" value="2"/>
</dbReference>
<comment type="similarity">
    <text evidence="1 5">Belongs to the thiolase-like superfamily. Thiolase family.</text>
</comment>
<dbReference type="PIRSF" id="PIRSF000429">
    <property type="entry name" value="Ac-CoA_Ac_transf"/>
    <property type="match status" value="1"/>
</dbReference>
<dbReference type="InterPro" id="IPR016039">
    <property type="entry name" value="Thiolase-like"/>
</dbReference>
<feature type="domain" description="Thiolase N-terminal" evidence="6">
    <location>
        <begin position="6"/>
        <end position="230"/>
    </location>
</feature>
<dbReference type="InterPro" id="IPR020616">
    <property type="entry name" value="Thiolase_N"/>
</dbReference>
<feature type="domain" description="Thiolase C-terminal" evidence="7">
    <location>
        <begin position="282"/>
        <end position="403"/>
    </location>
</feature>